<dbReference type="Gene3D" id="1.10.10.10">
    <property type="entry name" value="Winged helix-like DNA-binding domain superfamily/Winged helix DNA-binding domain"/>
    <property type="match status" value="1"/>
</dbReference>
<dbReference type="Proteomes" id="UP001319200">
    <property type="component" value="Unassembled WGS sequence"/>
</dbReference>
<dbReference type="RefSeq" id="WP_254170153.1">
    <property type="nucleotide sequence ID" value="NZ_JAHESF010000074.1"/>
</dbReference>
<dbReference type="InterPro" id="IPR036388">
    <property type="entry name" value="WH-like_DNA-bd_sf"/>
</dbReference>
<comment type="similarity">
    <text evidence="1">Belongs to the sigma-70 factor family. ECF subfamily.</text>
</comment>
<gene>
    <name evidence="7" type="ORF">KK083_31540</name>
</gene>
<reference evidence="7 8" key="1">
    <citation type="submission" date="2021-05" db="EMBL/GenBank/DDBJ databases">
        <title>A Polyphasic approach of four new species of the genus Ohtaekwangia: Ohtaekwangia histidinii sp. nov., Ohtaekwangia cretensis sp. nov., Ohtaekwangia indiensis sp. nov., Ohtaekwangia reichenbachii sp. nov. from diverse environment.</title>
        <authorList>
            <person name="Octaviana S."/>
        </authorList>
    </citation>
    <scope>NUCLEOTIDE SEQUENCE [LARGE SCALE GENOMIC DNA]</scope>
    <source>
        <strain evidence="7 8">PWU4</strain>
    </source>
</reference>
<evidence type="ECO:0000256" key="1">
    <source>
        <dbReference type="ARBA" id="ARBA00010641"/>
    </source>
</evidence>
<dbReference type="InterPro" id="IPR007627">
    <property type="entry name" value="RNA_pol_sigma70_r2"/>
</dbReference>
<accession>A0AAP2GMN8</accession>
<keyword evidence="5" id="KW-0804">Transcription</keyword>
<dbReference type="SUPFAM" id="SSF88659">
    <property type="entry name" value="Sigma3 and sigma4 domains of RNA polymerase sigma factors"/>
    <property type="match status" value="1"/>
</dbReference>
<keyword evidence="2" id="KW-0805">Transcription regulation</keyword>
<dbReference type="InterPro" id="IPR014284">
    <property type="entry name" value="RNA_pol_sigma-70_dom"/>
</dbReference>
<dbReference type="PANTHER" id="PTHR43133:SF8">
    <property type="entry name" value="RNA POLYMERASE SIGMA FACTOR HI_1459-RELATED"/>
    <property type="match status" value="1"/>
</dbReference>
<dbReference type="NCBIfam" id="TIGR02937">
    <property type="entry name" value="sigma70-ECF"/>
    <property type="match status" value="1"/>
</dbReference>
<dbReference type="InterPro" id="IPR013324">
    <property type="entry name" value="RNA_pol_sigma_r3/r4-like"/>
</dbReference>
<dbReference type="PANTHER" id="PTHR43133">
    <property type="entry name" value="RNA POLYMERASE ECF-TYPE SIGMA FACTO"/>
    <property type="match status" value="1"/>
</dbReference>
<proteinExistence type="inferred from homology"/>
<evidence type="ECO:0000256" key="3">
    <source>
        <dbReference type="ARBA" id="ARBA00023082"/>
    </source>
</evidence>
<dbReference type="SUPFAM" id="SSF88946">
    <property type="entry name" value="Sigma2 domain of RNA polymerase sigma factors"/>
    <property type="match status" value="1"/>
</dbReference>
<dbReference type="GO" id="GO:0016987">
    <property type="term" value="F:sigma factor activity"/>
    <property type="evidence" value="ECO:0007669"/>
    <property type="project" value="UniProtKB-KW"/>
</dbReference>
<keyword evidence="4" id="KW-0238">DNA-binding</keyword>
<dbReference type="InterPro" id="IPR013325">
    <property type="entry name" value="RNA_pol_sigma_r2"/>
</dbReference>
<feature type="domain" description="RNA polymerase sigma-70 region 2" evidence="6">
    <location>
        <begin position="21"/>
        <end position="89"/>
    </location>
</feature>
<dbReference type="GO" id="GO:0006352">
    <property type="term" value="P:DNA-templated transcription initiation"/>
    <property type="evidence" value="ECO:0007669"/>
    <property type="project" value="InterPro"/>
</dbReference>
<organism evidence="7 8">
    <name type="scientific">Chryseosolibacter histidini</name>
    <dbReference type="NCBI Taxonomy" id="2782349"/>
    <lineage>
        <taxon>Bacteria</taxon>
        <taxon>Pseudomonadati</taxon>
        <taxon>Bacteroidota</taxon>
        <taxon>Cytophagia</taxon>
        <taxon>Cytophagales</taxon>
        <taxon>Chryseotaleaceae</taxon>
        <taxon>Chryseosolibacter</taxon>
    </lineage>
</organism>
<dbReference type="EMBL" id="JAHESF010000074">
    <property type="protein sequence ID" value="MBT1701469.1"/>
    <property type="molecule type" value="Genomic_DNA"/>
</dbReference>
<dbReference type="InterPro" id="IPR039425">
    <property type="entry name" value="RNA_pol_sigma-70-like"/>
</dbReference>
<dbReference type="Gene3D" id="1.10.1740.10">
    <property type="match status" value="1"/>
</dbReference>
<evidence type="ECO:0000256" key="5">
    <source>
        <dbReference type="ARBA" id="ARBA00023163"/>
    </source>
</evidence>
<keyword evidence="8" id="KW-1185">Reference proteome</keyword>
<keyword evidence="3" id="KW-0731">Sigma factor</keyword>
<protein>
    <submittedName>
        <fullName evidence="7">Sigma-70 family RNA polymerase sigma factor</fullName>
    </submittedName>
</protein>
<sequence>MCEGNIIGQLKEGHACAFDLLYRTYYPVIEKFILANSGSRDDAKDIFQETLLIFSRNLAKEDFALTSSLKTYLYAISRNLWLKSLRDRKMESALISADQDFPDLSIHAQQEKESDEKLTHYMDGLIAKMPVHCQKIVHYVYYDNVPVEEIAERMGYSNTHTASNVKYKCLQQMKKVTGKR</sequence>
<evidence type="ECO:0000313" key="8">
    <source>
        <dbReference type="Proteomes" id="UP001319200"/>
    </source>
</evidence>
<name>A0AAP2GMN8_9BACT</name>
<dbReference type="GO" id="GO:0003677">
    <property type="term" value="F:DNA binding"/>
    <property type="evidence" value="ECO:0007669"/>
    <property type="project" value="UniProtKB-KW"/>
</dbReference>
<comment type="caution">
    <text evidence="7">The sequence shown here is derived from an EMBL/GenBank/DDBJ whole genome shotgun (WGS) entry which is preliminary data.</text>
</comment>
<dbReference type="Pfam" id="PF04542">
    <property type="entry name" value="Sigma70_r2"/>
    <property type="match status" value="1"/>
</dbReference>
<evidence type="ECO:0000259" key="6">
    <source>
        <dbReference type="Pfam" id="PF04542"/>
    </source>
</evidence>
<evidence type="ECO:0000256" key="2">
    <source>
        <dbReference type="ARBA" id="ARBA00023015"/>
    </source>
</evidence>
<evidence type="ECO:0000313" key="7">
    <source>
        <dbReference type="EMBL" id="MBT1701469.1"/>
    </source>
</evidence>
<dbReference type="AlphaFoldDB" id="A0AAP2GMN8"/>
<evidence type="ECO:0000256" key="4">
    <source>
        <dbReference type="ARBA" id="ARBA00023125"/>
    </source>
</evidence>